<keyword evidence="3" id="KW-0805">Transcription regulation</keyword>
<dbReference type="AlphaFoldDB" id="A0A2J6RQ29"/>
<dbReference type="InterPro" id="IPR036864">
    <property type="entry name" value="Zn2-C6_fun-type_DNA-bd_sf"/>
</dbReference>
<accession>A0A2J6RQ29</accession>
<gene>
    <name evidence="7" type="ORF">L207DRAFT_625265</name>
</gene>
<keyword evidence="5" id="KW-0539">Nucleus</keyword>
<protein>
    <recommendedName>
        <fullName evidence="6">Zn(2)-C6 fungal-type domain-containing protein</fullName>
    </recommendedName>
</protein>
<feature type="domain" description="Zn(2)-C6 fungal-type" evidence="6">
    <location>
        <begin position="7"/>
        <end position="37"/>
    </location>
</feature>
<dbReference type="Gene3D" id="4.10.240.10">
    <property type="entry name" value="Zn(2)-C6 fungal-type DNA-binding domain"/>
    <property type="match status" value="1"/>
</dbReference>
<evidence type="ECO:0000256" key="2">
    <source>
        <dbReference type="ARBA" id="ARBA00022833"/>
    </source>
</evidence>
<evidence type="ECO:0000256" key="5">
    <source>
        <dbReference type="ARBA" id="ARBA00023242"/>
    </source>
</evidence>
<dbReference type="STRING" id="1149755.A0A2J6RQ29"/>
<dbReference type="EMBL" id="KZ613945">
    <property type="protein sequence ID" value="PMD40619.1"/>
    <property type="molecule type" value="Genomic_DNA"/>
</dbReference>
<organism evidence="7 8">
    <name type="scientific">Hyaloscypha variabilis (strain UAMH 11265 / GT02V1 / F)</name>
    <name type="common">Meliniomyces variabilis</name>
    <dbReference type="NCBI Taxonomy" id="1149755"/>
    <lineage>
        <taxon>Eukaryota</taxon>
        <taxon>Fungi</taxon>
        <taxon>Dikarya</taxon>
        <taxon>Ascomycota</taxon>
        <taxon>Pezizomycotina</taxon>
        <taxon>Leotiomycetes</taxon>
        <taxon>Helotiales</taxon>
        <taxon>Hyaloscyphaceae</taxon>
        <taxon>Hyaloscypha</taxon>
        <taxon>Hyaloscypha variabilis</taxon>
    </lineage>
</organism>
<dbReference type="Pfam" id="PF00172">
    <property type="entry name" value="Zn_clus"/>
    <property type="match status" value="1"/>
</dbReference>
<sequence length="368" mass="41404">MSIRRKSCDSCFAARRKCDLKFPICERCERNSKACHYRYPPQLPMGYDATPVGHTTATGPGAPLVTSGWTSYAGQPRNNMQFQQLDHNLTFQWVNLGRSSIPKPLGHLGELAPITGCTPTWKWVFEQIRDFPLAFARQAETVFIHKSMYRGSLPKPLRAAFGICAACVSINDRHRSVRFQSLDAEIRELLSPASTSTLLEDISRLQAAVLYQIIQIFYGGIEQQIVAERQEFLIRSYGLTLLLRADSELQSAQQTWETWLLAESIRRTVLISFKLYTVYSNYTYGICAESAAIGILPVSTRPSSWNSRGAYLRCLDQEETTTYGEFASAWLAAPRKEVELYEKFLLVGCKQIENGQVEALMGLGSGVE</sequence>
<evidence type="ECO:0000256" key="3">
    <source>
        <dbReference type="ARBA" id="ARBA00023015"/>
    </source>
</evidence>
<keyword evidence="2" id="KW-0862">Zinc</keyword>
<dbReference type="GO" id="GO:0008270">
    <property type="term" value="F:zinc ion binding"/>
    <property type="evidence" value="ECO:0007669"/>
    <property type="project" value="InterPro"/>
</dbReference>
<dbReference type="CDD" id="cd00067">
    <property type="entry name" value="GAL4"/>
    <property type="match status" value="1"/>
</dbReference>
<proteinExistence type="predicted"/>
<evidence type="ECO:0000259" key="6">
    <source>
        <dbReference type="PROSITE" id="PS50048"/>
    </source>
</evidence>
<dbReference type="PANTHER" id="PTHR47660">
    <property type="entry name" value="TRANSCRIPTION FACTOR WITH C2H2 AND ZN(2)-CYS(6) DNA BINDING DOMAIN (EUROFUNG)-RELATED-RELATED"/>
    <property type="match status" value="1"/>
</dbReference>
<name>A0A2J6RQ29_HYAVF</name>
<dbReference type="SUPFAM" id="SSF57701">
    <property type="entry name" value="Zn2/Cys6 DNA-binding domain"/>
    <property type="match status" value="1"/>
</dbReference>
<dbReference type="GO" id="GO:0000981">
    <property type="term" value="F:DNA-binding transcription factor activity, RNA polymerase II-specific"/>
    <property type="evidence" value="ECO:0007669"/>
    <property type="project" value="InterPro"/>
</dbReference>
<dbReference type="Proteomes" id="UP000235786">
    <property type="component" value="Unassembled WGS sequence"/>
</dbReference>
<evidence type="ECO:0000256" key="4">
    <source>
        <dbReference type="ARBA" id="ARBA00023163"/>
    </source>
</evidence>
<evidence type="ECO:0000256" key="1">
    <source>
        <dbReference type="ARBA" id="ARBA00022723"/>
    </source>
</evidence>
<dbReference type="OrthoDB" id="4216928at2759"/>
<evidence type="ECO:0000313" key="8">
    <source>
        <dbReference type="Proteomes" id="UP000235786"/>
    </source>
</evidence>
<keyword evidence="8" id="KW-1185">Reference proteome</keyword>
<dbReference type="InterPro" id="IPR001138">
    <property type="entry name" value="Zn2Cys6_DnaBD"/>
</dbReference>
<keyword evidence="1" id="KW-0479">Metal-binding</keyword>
<dbReference type="PROSITE" id="PS50048">
    <property type="entry name" value="ZN2_CY6_FUNGAL_2"/>
    <property type="match status" value="1"/>
</dbReference>
<reference evidence="7 8" key="1">
    <citation type="submission" date="2016-04" db="EMBL/GenBank/DDBJ databases">
        <title>A degradative enzymes factory behind the ericoid mycorrhizal symbiosis.</title>
        <authorList>
            <consortium name="DOE Joint Genome Institute"/>
            <person name="Martino E."/>
            <person name="Morin E."/>
            <person name="Grelet G."/>
            <person name="Kuo A."/>
            <person name="Kohler A."/>
            <person name="Daghino S."/>
            <person name="Barry K."/>
            <person name="Choi C."/>
            <person name="Cichocki N."/>
            <person name="Clum A."/>
            <person name="Copeland A."/>
            <person name="Hainaut M."/>
            <person name="Haridas S."/>
            <person name="Labutti K."/>
            <person name="Lindquist E."/>
            <person name="Lipzen A."/>
            <person name="Khouja H.-R."/>
            <person name="Murat C."/>
            <person name="Ohm R."/>
            <person name="Olson A."/>
            <person name="Spatafora J."/>
            <person name="Veneault-Fourrey C."/>
            <person name="Henrissat B."/>
            <person name="Grigoriev I."/>
            <person name="Martin F."/>
            <person name="Perotto S."/>
        </authorList>
    </citation>
    <scope>NUCLEOTIDE SEQUENCE [LARGE SCALE GENOMIC DNA]</scope>
    <source>
        <strain evidence="7 8">F</strain>
    </source>
</reference>
<keyword evidence="4" id="KW-0804">Transcription</keyword>
<evidence type="ECO:0000313" key="7">
    <source>
        <dbReference type="EMBL" id="PMD40619.1"/>
    </source>
</evidence>
<dbReference type="SMART" id="SM00066">
    <property type="entry name" value="GAL4"/>
    <property type="match status" value="1"/>
</dbReference>